<dbReference type="InterPro" id="IPR036390">
    <property type="entry name" value="WH_DNA-bd_sf"/>
</dbReference>
<evidence type="ECO:0000259" key="4">
    <source>
        <dbReference type="PROSITE" id="PS50995"/>
    </source>
</evidence>
<reference evidence="5" key="1">
    <citation type="journal article" date="2014" name="Int. J. Syst. Evol. Microbiol.">
        <title>Complete genome sequence of Corynebacterium casei LMG S-19264T (=DSM 44701T), isolated from a smear-ripened cheese.</title>
        <authorList>
            <consortium name="US DOE Joint Genome Institute (JGI-PGF)"/>
            <person name="Walter F."/>
            <person name="Albersmeier A."/>
            <person name="Kalinowski J."/>
            <person name="Ruckert C."/>
        </authorList>
    </citation>
    <scope>NUCLEOTIDE SEQUENCE</scope>
    <source>
        <strain evidence="5">CGMCC 1.15152</strain>
    </source>
</reference>
<reference evidence="5" key="2">
    <citation type="submission" date="2020-09" db="EMBL/GenBank/DDBJ databases">
        <authorList>
            <person name="Sun Q."/>
            <person name="Zhou Y."/>
        </authorList>
    </citation>
    <scope>NUCLEOTIDE SEQUENCE</scope>
    <source>
        <strain evidence="5">CGMCC 1.15152</strain>
    </source>
</reference>
<dbReference type="InterPro" id="IPR052526">
    <property type="entry name" value="HTH-type_Bedaq_tolerance"/>
</dbReference>
<sequence length="142" mass="15772">MANDSPHNDASDLRAATLRLARRIRQQRSVSTMTDGQFAVLVALRVHGPHTLTALAERDGVTAPSMNRTVNALEEVGYVTRVADVDDRRKVRIAITDAGYAVVADTVERRDTWLATVLDRLTDAERTTLNEAAQIILREVHR</sequence>
<dbReference type="InterPro" id="IPR000835">
    <property type="entry name" value="HTH_MarR-typ"/>
</dbReference>
<dbReference type="GO" id="GO:0003700">
    <property type="term" value="F:DNA-binding transcription factor activity"/>
    <property type="evidence" value="ECO:0007669"/>
    <property type="project" value="InterPro"/>
</dbReference>
<proteinExistence type="predicted"/>
<comment type="caution">
    <text evidence="5">The sequence shown here is derived from an EMBL/GenBank/DDBJ whole genome shotgun (WGS) entry which is preliminary data.</text>
</comment>
<dbReference type="PROSITE" id="PS50995">
    <property type="entry name" value="HTH_MARR_2"/>
    <property type="match status" value="1"/>
</dbReference>
<evidence type="ECO:0000313" key="5">
    <source>
        <dbReference type="EMBL" id="GGD30164.1"/>
    </source>
</evidence>
<dbReference type="Gene3D" id="1.10.10.10">
    <property type="entry name" value="Winged helix-like DNA-binding domain superfamily/Winged helix DNA-binding domain"/>
    <property type="match status" value="1"/>
</dbReference>
<dbReference type="EMBL" id="BMHO01000001">
    <property type="protein sequence ID" value="GGD30164.1"/>
    <property type="molecule type" value="Genomic_DNA"/>
</dbReference>
<dbReference type="PRINTS" id="PR00598">
    <property type="entry name" value="HTHMARR"/>
</dbReference>
<keyword evidence="3" id="KW-0804">Transcription</keyword>
<accession>A0A916Y460</accession>
<feature type="domain" description="HTH marR-type" evidence="4">
    <location>
        <begin position="10"/>
        <end position="138"/>
    </location>
</feature>
<evidence type="ECO:0000256" key="2">
    <source>
        <dbReference type="ARBA" id="ARBA00023125"/>
    </source>
</evidence>
<dbReference type="Pfam" id="PF01047">
    <property type="entry name" value="MarR"/>
    <property type="match status" value="1"/>
</dbReference>
<dbReference type="InterPro" id="IPR023187">
    <property type="entry name" value="Tscrpt_reg_MarR-type_CS"/>
</dbReference>
<keyword evidence="6" id="KW-1185">Reference proteome</keyword>
<dbReference type="AlphaFoldDB" id="A0A916Y460"/>
<gene>
    <name evidence="5" type="ORF">GCM10010915_08040</name>
</gene>
<evidence type="ECO:0000256" key="1">
    <source>
        <dbReference type="ARBA" id="ARBA00023015"/>
    </source>
</evidence>
<protein>
    <recommendedName>
        <fullName evidence="4">HTH marR-type domain-containing protein</fullName>
    </recommendedName>
</protein>
<evidence type="ECO:0000313" key="6">
    <source>
        <dbReference type="Proteomes" id="UP000633205"/>
    </source>
</evidence>
<dbReference type="PROSITE" id="PS01117">
    <property type="entry name" value="HTH_MARR_1"/>
    <property type="match status" value="1"/>
</dbReference>
<keyword evidence="2" id="KW-0238">DNA-binding</keyword>
<dbReference type="SMART" id="SM00347">
    <property type="entry name" value="HTH_MARR"/>
    <property type="match status" value="1"/>
</dbReference>
<dbReference type="PANTHER" id="PTHR39515">
    <property type="entry name" value="CONSERVED PROTEIN"/>
    <property type="match status" value="1"/>
</dbReference>
<dbReference type="GO" id="GO:0003677">
    <property type="term" value="F:DNA binding"/>
    <property type="evidence" value="ECO:0007669"/>
    <property type="project" value="UniProtKB-KW"/>
</dbReference>
<dbReference type="SUPFAM" id="SSF46785">
    <property type="entry name" value="Winged helix' DNA-binding domain"/>
    <property type="match status" value="1"/>
</dbReference>
<dbReference type="RefSeq" id="WP_188711005.1">
    <property type="nucleotide sequence ID" value="NZ_BMHO01000001.1"/>
</dbReference>
<name>A0A916Y460_9MICO</name>
<organism evidence="5 6">
    <name type="scientific">Microbacterium faecale</name>
    <dbReference type="NCBI Taxonomy" id="1804630"/>
    <lineage>
        <taxon>Bacteria</taxon>
        <taxon>Bacillati</taxon>
        <taxon>Actinomycetota</taxon>
        <taxon>Actinomycetes</taxon>
        <taxon>Micrococcales</taxon>
        <taxon>Microbacteriaceae</taxon>
        <taxon>Microbacterium</taxon>
    </lineage>
</organism>
<evidence type="ECO:0000256" key="3">
    <source>
        <dbReference type="ARBA" id="ARBA00023163"/>
    </source>
</evidence>
<keyword evidence="1" id="KW-0805">Transcription regulation</keyword>
<dbReference type="PANTHER" id="PTHR39515:SF2">
    <property type="entry name" value="HTH-TYPE TRANSCRIPTIONAL REGULATOR RV0880"/>
    <property type="match status" value="1"/>
</dbReference>
<dbReference type="InterPro" id="IPR036388">
    <property type="entry name" value="WH-like_DNA-bd_sf"/>
</dbReference>
<dbReference type="Proteomes" id="UP000633205">
    <property type="component" value="Unassembled WGS sequence"/>
</dbReference>